<evidence type="ECO:0000313" key="4">
    <source>
        <dbReference type="EMBL" id="TXG36826.1"/>
    </source>
</evidence>
<dbReference type="EMBL" id="VRKQ01000010">
    <property type="protein sequence ID" value="TXG36826.1"/>
    <property type="molecule type" value="Genomic_DNA"/>
</dbReference>
<dbReference type="Pfam" id="PF13205">
    <property type="entry name" value="Big_5"/>
    <property type="match status" value="1"/>
</dbReference>
<gene>
    <name evidence="4" type="ORF">FUA22_09615</name>
</gene>
<dbReference type="Proteomes" id="UP000321080">
    <property type="component" value="Unassembled WGS sequence"/>
</dbReference>
<evidence type="ECO:0000256" key="2">
    <source>
        <dbReference type="SAM" id="SignalP"/>
    </source>
</evidence>
<organism evidence="4 5">
    <name type="scientific">Seonamhaeicola maritimus</name>
    <dbReference type="NCBI Taxonomy" id="2591822"/>
    <lineage>
        <taxon>Bacteria</taxon>
        <taxon>Pseudomonadati</taxon>
        <taxon>Bacteroidota</taxon>
        <taxon>Flavobacteriia</taxon>
        <taxon>Flavobacteriales</taxon>
        <taxon>Flavobacteriaceae</taxon>
    </lineage>
</organism>
<dbReference type="RefSeq" id="WP_147767751.1">
    <property type="nucleotide sequence ID" value="NZ_CANNCE010000002.1"/>
</dbReference>
<name>A0A5C7GGN7_9FLAO</name>
<evidence type="ECO:0000259" key="3">
    <source>
        <dbReference type="Pfam" id="PF13205"/>
    </source>
</evidence>
<evidence type="ECO:0000256" key="1">
    <source>
        <dbReference type="ARBA" id="ARBA00022729"/>
    </source>
</evidence>
<dbReference type="InterPro" id="IPR032812">
    <property type="entry name" value="SbsA_Ig"/>
</dbReference>
<sequence length="539" mass="61994">MNKTLSNFILIIFLSLVFINCANRGTPEGGPKDETPPVILKSIPENYTTNFEGTEIKVYFDEYVKIKDLQKQLIISPPMKTQPEVKPISGASKYITIKIFDTLQPNTTYAFNFGNSITDNNEGNPYPYYRYVFSTGNYIDSLTVKGNIMDAFNKDPETFVNVALYEVDSTYTDSIIYKEVPKYITNTLDSLTTFSIENIKEGKYMLMALKDNNGDNKFQQKSDQIAFHKEFITVPTDSLYTMKLFNEELDFKAVRPKLESGEKIAFGYEGDYKNMKIDILSEVPEEFEYHITKDEKADTLYYWYTPRMEVDSLIFKITSIDYEKDYTARISIQERDSLIIKESTTGTIGLDELFKISGSTPFVSFDVAKAKLIDKDSANVDFRTKFDTINNSYVFDFKKSYENRYVMTIMPEAFKDLFEGTNVDTLMYSVGTKKESDYGFARLTLIGAKYPAIIQLTDTSGEVKVEKYSTEPEQVDFLDLTPGKYYVRVIHDANGNRKYDTGSYLKKIQPEHVSHFIFDNDEQVRANWGLIQTLNFISD</sequence>
<comment type="caution">
    <text evidence="4">The sequence shown here is derived from an EMBL/GenBank/DDBJ whole genome shotgun (WGS) entry which is preliminary data.</text>
</comment>
<protein>
    <recommendedName>
        <fullName evidence="3">SbsA Ig-like domain-containing protein</fullName>
    </recommendedName>
</protein>
<reference evidence="4 5" key="1">
    <citation type="submission" date="2019-08" db="EMBL/GenBank/DDBJ databases">
        <title>Seonamhaeicola sediminis sp. nov., isolated from marine sediment.</title>
        <authorList>
            <person name="Cao W.R."/>
        </authorList>
    </citation>
    <scope>NUCLEOTIDE SEQUENCE [LARGE SCALE GENOMIC DNA]</scope>
    <source>
        <strain evidence="4 5">1505</strain>
    </source>
</reference>
<feature type="domain" description="SbsA Ig-like" evidence="3">
    <location>
        <begin position="33"/>
        <end position="135"/>
    </location>
</feature>
<feature type="signal peptide" evidence="2">
    <location>
        <begin position="1"/>
        <end position="24"/>
    </location>
</feature>
<accession>A0A5C7GGN7</accession>
<feature type="chain" id="PRO_5022677885" description="SbsA Ig-like domain-containing protein" evidence="2">
    <location>
        <begin position="25"/>
        <end position="539"/>
    </location>
</feature>
<dbReference type="OrthoDB" id="9809989at2"/>
<dbReference type="AlphaFoldDB" id="A0A5C7GGN7"/>
<keyword evidence="1 2" id="KW-0732">Signal</keyword>
<proteinExistence type="predicted"/>
<evidence type="ECO:0000313" key="5">
    <source>
        <dbReference type="Proteomes" id="UP000321080"/>
    </source>
</evidence>
<keyword evidence="5" id="KW-1185">Reference proteome</keyword>